<dbReference type="Pfam" id="PF25601">
    <property type="entry name" value="AAA_lid_14"/>
    <property type="match status" value="1"/>
</dbReference>
<keyword evidence="1" id="KW-0547">Nucleotide-binding</keyword>
<evidence type="ECO:0000313" key="8">
    <source>
        <dbReference type="EMBL" id="MDN5204813.1"/>
    </source>
</evidence>
<dbReference type="Gene3D" id="3.40.50.2300">
    <property type="match status" value="1"/>
</dbReference>
<dbReference type="InterPro" id="IPR009057">
    <property type="entry name" value="Homeodomain-like_sf"/>
</dbReference>
<dbReference type="Gene3D" id="1.10.8.60">
    <property type="match status" value="1"/>
</dbReference>
<dbReference type="Gene3D" id="1.10.10.60">
    <property type="entry name" value="Homeodomain-like"/>
    <property type="match status" value="1"/>
</dbReference>
<keyword evidence="2" id="KW-0067">ATP-binding</keyword>
<gene>
    <name evidence="8" type="ORF">QQ008_25710</name>
</gene>
<evidence type="ECO:0000313" key="9">
    <source>
        <dbReference type="Proteomes" id="UP001172082"/>
    </source>
</evidence>
<dbReference type="InterPro" id="IPR002197">
    <property type="entry name" value="HTH_Fis"/>
</dbReference>
<dbReference type="PROSITE" id="PS50045">
    <property type="entry name" value="SIGMA54_INTERACT_4"/>
    <property type="match status" value="1"/>
</dbReference>
<proteinExistence type="predicted"/>
<dbReference type="RefSeq" id="WP_346754837.1">
    <property type="nucleotide sequence ID" value="NZ_JAUJEA010000013.1"/>
</dbReference>
<dbReference type="CDD" id="cd00009">
    <property type="entry name" value="AAA"/>
    <property type="match status" value="1"/>
</dbReference>
<feature type="domain" description="Response regulatory" evidence="7">
    <location>
        <begin position="6"/>
        <end position="125"/>
    </location>
</feature>
<dbReference type="InterPro" id="IPR002078">
    <property type="entry name" value="Sigma_54_int"/>
</dbReference>
<dbReference type="PROSITE" id="PS00688">
    <property type="entry name" value="SIGMA54_INTERACT_3"/>
    <property type="match status" value="1"/>
</dbReference>
<comment type="caution">
    <text evidence="8">The sequence shown here is derived from an EMBL/GenBank/DDBJ whole genome shotgun (WGS) entry which is preliminary data.</text>
</comment>
<accession>A0ABT8KYY6</accession>
<feature type="domain" description="Sigma-54 factor interaction" evidence="6">
    <location>
        <begin position="155"/>
        <end position="384"/>
    </location>
</feature>
<dbReference type="Gene3D" id="3.40.50.300">
    <property type="entry name" value="P-loop containing nucleotide triphosphate hydrolases"/>
    <property type="match status" value="1"/>
</dbReference>
<dbReference type="SUPFAM" id="SSF46689">
    <property type="entry name" value="Homeodomain-like"/>
    <property type="match status" value="1"/>
</dbReference>
<dbReference type="EMBL" id="JAUJEA010000013">
    <property type="protein sequence ID" value="MDN5204813.1"/>
    <property type="molecule type" value="Genomic_DNA"/>
</dbReference>
<dbReference type="Proteomes" id="UP001172082">
    <property type="component" value="Unassembled WGS sequence"/>
</dbReference>
<evidence type="ECO:0000256" key="3">
    <source>
        <dbReference type="ARBA" id="ARBA00023015"/>
    </source>
</evidence>
<dbReference type="SMART" id="SM00382">
    <property type="entry name" value="AAA"/>
    <property type="match status" value="1"/>
</dbReference>
<dbReference type="PANTHER" id="PTHR32071">
    <property type="entry name" value="TRANSCRIPTIONAL REGULATORY PROTEIN"/>
    <property type="match status" value="1"/>
</dbReference>
<dbReference type="InterPro" id="IPR025944">
    <property type="entry name" value="Sigma_54_int_dom_CS"/>
</dbReference>
<dbReference type="SUPFAM" id="SSF52172">
    <property type="entry name" value="CheY-like"/>
    <property type="match status" value="1"/>
</dbReference>
<dbReference type="Pfam" id="PF02954">
    <property type="entry name" value="HTH_8"/>
    <property type="match status" value="1"/>
</dbReference>
<dbReference type="InterPro" id="IPR058031">
    <property type="entry name" value="AAA_lid_NorR"/>
</dbReference>
<evidence type="ECO:0000256" key="2">
    <source>
        <dbReference type="ARBA" id="ARBA00022840"/>
    </source>
</evidence>
<reference evidence="8" key="1">
    <citation type="submission" date="2023-06" db="EMBL/GenBank/DDBJ databases">
        <title>Genomic of Parafulvivirga corallium.</title>
        <authorList>
            <person name="Wang G."/>
        </authorList>
    </citation>
    <scope>NUCLEOTIDE SEQUENCE</scope>
    <source>
        <strain evidence="8">BMA10</strain>
    </source>
</reference>
<evidence type="ECO:0000259" key="7">
    <source>
        <dbReference type="PROSITE" id="PS50110"/>
    </source>
</evidence>
<evidence type="ECO:0000256" key="4">
    <source>
        <dbReference type="ARBA" id="ARBA00023163"/>
    </source>
</evidence>
<dbReference type="InterPro" id="IPR027417">
    <property type="entry name" value="P-loop_NTPase"/>
</dbReference>
<keyword evidence="9" id="KW-1185">Reference proteome</keyword>
<organism evidence="8 9">
    <name type="scientific">Splendidivirga corallicola</name>
    <dbReference type="NCBI Taxonomy" id="3051826"/>
    <lineage>
        <taxon>Bacteria</taxon>
        <taxon>Pseudomonadati</taxon>
        <taxon>Bacteroidota</taxon>
        <taxon>Cytophagia</taxon>
        <taxon>Cytophagales</taxon>
        <taxon>Splendidivirgaceae</taxon>
        <taxon>Splendidivirga</taxon>
    </lineage>
</organism>
<evidence type="ECO:0000259" key="6">
    <source>
        <dbReference type="PROSITE" id="PS50045"/>
    </source>
</evidence>
<name>A0ABT8KYY6_9BACT</name>
<dbReference type="Pfam" id="PF00072">
    <property type="entry name" value="Response_reg"/>
    <property type="match status" value="1"/>
</dbReference>
<evidence type="ECO:0000256" key="1">
    <source>
        <dbReference type="ARBA" id="ARBA00022741"/>
    </source>
</evidence>
<protein>
    <submittedName>
        <fullName evidence="8">Sigma-54 dependent transcriptional regulator</fullName>
    </submittedName>
</protein>
<dbReference type="PROSITE" id="PS50110">
    <property type="entry name" value="RESPONSE_REGULATORY"/>
    <property type="match status" value="1"/>
</dbReference>
<dbReference type="PRINTS" id="PR01590">
    <property type="entry name" value="HTHFIS"/>
</dbReference>
<dbReference type="InterPro" id="IPR011006">
    <property type="entry name" value="CheY-like_superfamily"/>
</dbReference>
<dbReference type="InterPro" id="IPR003593">
    <property type="entry name" value="AAA+_ATPase"/>
</dbReference>
<evidence type="ECO:0000256" key="5">
    <source>
        <dbReference type="PROSITE-ProRule" id="PRU00169"/>
    </source>
</evidence>
<dbReference type="SMART" id="SM00448">
    <property type="entry name" value="REC"/>
    <property type="match status" value="1"/>
</dbReference>
<dbReference type="Pfam" id="PF00158">
    <property type="entry name" value="Sigma54_activat"/>
    <property type="match status" value="1"/>
</dbReference>
<sequence length="456" mass="52081">MNTKTNILIVDDDLDVLQTAKMFLKQEFSEVQIEQNPEQLEKILLEQNPDVILLDMNYSKGDNDGEEGLFWLSRILEMDPSASVIMITAYGEIDLAVQAIKKGAIEFVLKPWKNEKLLATILSAIELRKSKLEVERLRNTQQKLNEGIHKNLGGFIGNSPAMQRVFDLIDKVAVTDANVLILGENGTGKELVARALHKKSLRNQHPFVNVDLGAISESLFESELFGHVKGAFTDAKEDRPGSFEMASQGTLFLDEIGNLSMSLQVKLLTALQNREIRRVGSNNKKEIDIRLICATNMPLYNMVGEKKFRQDLLYRINTVEITLPPLRERIEDIPLLAEHFINIYTTKYKKDKTKIDKQTMSKLQQYHWPGNVRELQHAIERAIILNEGKSLQARDFFPQQRETQTSEKPQPITLDEMEEKLIRKSMQTNQGNMSKVAKELGITRATLYRKLEKYGI</sequence>
<dbReference type="PANTHER" id="PTHR32071:SF113">
    <property type="entry name" value="ALGINATE BIOSYNTHESIS TRANSCRIPTIONAL REGULATORY PROTEIN ALGB"/>
    <property type="match status" value="1"/>
</dbReference>
<dbReference type="SUPFAM" id="SSF52540">
    <property type="entry name" value="P-loop containing nucleoside triphosphate hydrolases"/>
    <property type="match status" value="1"/>
</dbReference>
<dbReference type="InterPro" id="IPR001789">
    <property type="entry name" value="Sig_transdc_resp-reg_receiver"/>
</dbReference>
<keyword evidence="4" id="KW-0804">Transcription</keyword>
<feature type="modified residue" description="4-aspartylphosphate" evidence="5">
    <location>
        <position position="55"/>
    </location>
</feature>
<keyword evidence="5" id="KW-0597">Phosphoprotein</keyword>
<keyword evidence="3" id="KW-0805">Transcription regulation</keyword>